<dbReference type="InterPro" id="IPR036291">
    <property type="entry name" value="NAD(P)-bd_dom_sf"/>
</dbReference>
<evidence type="ECO:0000256" key="1">
    <source>
        <dbReference type="ARBA" id="ARBA00006484"/>
    </source>
</evidence>
<name>A0ABT0LXP9_9RHOB</name>
<dbReference type="EMBL" id="JALZWP010000001">
    <property type="protein sequence ID" value="MCL1627113.1"/>
    <property type="molecule type" value="Genomic_DNA"/>
</dbReference>
<comment type="similarity">
    <text evidence="1">Belongs to the short-chain dehydrogenases/reductases (SDR) family.</text>
</comment>
<proteinExistence type="inferred from homology"/>
<dbReference type="NCBIfam" id="NF005489">
    <property type="entry name" value="PRK07102.1"/>
    <property type="match status" value="1"/>
</dbReference>
<dbReference type="RefSeq" id="WP_249055197.1">
    <property type="nucleotide sequence ID" value="NZ_JALZWP010000001.1"/>
</dbReference>
<comment type="caution">
    <text evidence="3">The sequence shown here is derived from an EMBL/GenBank/DDBJ whole genome shotgun (WGS) entry which is preliminary data.</text>
</comment>
<dbReference type="Gene3D" id="3.40.50.720">
    <property type="entry name" value="NAD(P)-binding Rossmann-like Domain"/>
    <property type="match status" value="1"/>
</dbReference>
<gene>
    <name evidence="3" type="ORF">M3N55_00060</name>
</gene>
<keyword evidence="4" id="KW-1185">Reference proteome</keyword>
<dbReference type="PANTHER" id="PTHR44196:SF1">
    <property type="entry name" value="DEHYDROGENASE_REDUCTASE SDR FAMILY MEMBER 7B"/>
    <property type="match status" value="1"/>
</dbReference>
<dbReference type="InterPro" id="IPR002347">
    <property type="entry name" value="SDR_fam"/>
</dbReference>
<keyword evidence="2" id="KW-0560">Oxidoreductase</keyword>
<dbReference type="Proteomes" id="UP001202550">
    <property type="component" value="Unassembled WGS sequence"/>
</dbReference>
<organism evidence="3 4">
    <name type="scientific">Roseinatronobacter domitianus</name>
    <dbReference type="NCBI Taxonomy" id="2940293"/>
    <lineage>
        <taxon>Bacteria</taxon>
        <taxon>Pseudomonadati</taxon>
        <taxon>Pseudomonadota</taxon>
        <taxon>Alphaproteobacteria</taxon>
        <taxon>Rhodobacterales</taxon>
        <taxon>Paracoccaceae</taxon>
        <taxon>Roseinatronobacter</taxon>
    </lineage>
</organism>
<dbReference type="Pfam" id="PF00106">
    <property type="entry name" value="adh_short"/>
    <property type="match status" value="1"/>
</dbReference>
<dbReference type="PANTHER" id="PTHR44196">
    <property type="entry name" value="DEHYDROGENASE/REDUCTASE SDR FAMILY MEMBER 7B"/>
    <property type="match status" value="1"/>
</dbReference>
<evidence type="ECO:0000313" key="3">
    <source>
        <dbReference type="EMBL" id="MCL1627113.1"/>
    </source>
</evidence>
<dbReference type="SUPFAM" id="SSF51735">
    <property type="entry name" value="NAD(P)-binding Rossmann-fold domains"/>
    <property type="match status" value="1"/>
</dbReference>
<accession>A0ABT0LXP9</accession>
<dbReference type="PRINTS" id="PR00081">
    <property type="entry name" value="GDHRDH"/>
</dbReference>
<sequence>MTASGVLILGANSDIARAVAHVYGAAGYPLMLAGRAPERFAPDMSDLHLRYGVPVTVHGFDVLETDSHAAFVANLPVLPDIVICAVGLLGIQAQAETDADHMSLVLRSNLEGPASALSQFAAAFEDRGSGVLVGISSVAGERGRASNYTYGAAKAGFTAFLSGLRNRLAGKGVHVVTVLPGYVATRMTEGMALPALLTAQPEDVARAIRLAVDTQRNIVHVRPIWAVIMGVIRLIPEPLFKRMKL</sequence>
<evidence type="ECO:0000313" key="4">
    <source>
        <dbReference type="Proteomes" id="UP001202550"/>
    </source>
</evidence>
<reference evidence="3 4" key="1">
    <citation type="submission" date="2022-05" db="EMBL/GenBank/DDBJ databases">
        <title>Seasonal and diel survey of microbial diversity of the Tyrrhenian coast.</title>
        <authorList>
            <person name="Gattoni G."/>
            <person name="Corral P."/>
        </authorList>
    </citation>
    <scope>NUCLEOTIDE SEQUENCE [LARGE SCALE GENOMIC DNA]</scope>
    <source>
        <strain evidence="3 4">V10</strain>
    </source>
</reference>
<protein>
    <submittedName>
        <fullName evidence="3">SDR family oxidoreductase</fullName>
    </submittedName>
</protein>
<evidence type="ECO:0000256" key="2">
    <source>
        <dbReference type="ARBA" id="ARBA00023002"/>
    </source>
</evidence>